<dbReference type="SUPFAM" id="SSF48403">
    <property type="entry name" value="Ankyrin repeat"/>
    <property type="match status" value="1"/>
</dbReference>
<dbReference type="InterPro" id="IPR002110">
    <property type="entry name" value="Ankyrin_rpt"/>
</dbReference>
<evidence type="ECO:0000256" key="1">
    <source>
        <dbReference type="ARBA" id="ARBA00022737"/>
    </source>
</evidence>
<proteinExistence type="predicted"/>
<protein>
    <submittedName>
        <fullName evidence="5">Ankyrin repeat domain-containing protein</fullName>
    </submittedName>
</protein>
<dbReference type="Proteomes" id="UP000605986">
    <property type="component" value="Unassembled WGS sequence"/>
</dbReference>
<dbReference type="PRINTS" id="PR01415">
    <property type="entry name" value="ANKYRIN"/>
</dbReference>
<dbReference type="PANTHER" id="PTHR24166:SF48">
    <property type="entry name" value="PROTEIN VAPYRIN"/>
    <property type="match status" value="1"/>
</dbReference>
<evidence type="ECO:0000256" key="4">
    <source>
        <dbReference type="SAM" id="MobiDB-lite"/>
    </source>
</evidence>
<keyword evidence="6" id="KW-1185">Reference proteome</keyword>
<dbReference type="PANTHER" id="PTHR24166">
    <property type="entry name" value="ROLLING PEBBLES, ISOFORM B"/>
    <property type="match status" value="1"/>
</dbReference>
<accession>A0A8H4K0N2</accession>
<organism evidence="5 6">
    <name type="scientific">Fusarium austroafricanum</name>
    <dbReference type="NCBI Taxonomy" id="2364996"/>
    <lineage>
        <taxon>Eukaryota</taxon>
        <taxon>Fungi</taxon>
        <taxon>Dikarya</taxon>
        <taxon>Ascomycota</taxon>
        <taxon>Pezizomycotina</taxon>
        <taxon>Sordariomycetes</taxon>
        <taxon>Hypocreomycetidae</taxon>
        <taxon>Hypocreales</taxon>
        <taxon>Nectriaceae</taxon>
        <taxon>Fusarium</taxon>
        <taxon>Fusarium concolor species complex</taxon>
    </lineage>
</organism>
<dbReference type="InterPro" id="IPR050889">
    <property type="entry name" value="Dendritic_Spine_Reg/Scaffold"/>
</dbReference>
<feature type="compositionally biased region" description="Polar residues" evidence="4">
    <location>
        <begin position="237"/>
        <end position="259"/>
    </location>
</feature>
<name>A0A8H4K0N2_9HYPO</name>
<evidence type="ECO:0000313" key="5">
    <source>
        <dbReference type="EMBL" id="KAF4440623.1"/>
    </source>
</evidence>
<dbReference type="PROSITE" id="PS50297">
    <property type="entry name" value="ANK_REP_REGION"/>
    <property type="match status" value="2"/>
</dbReference>
<evidence type="ECO:0000313" key="6">
    <source>
        <dbReference type="Proteomes" id="UP000605986"/>
    </source>
</evidence>
<dbReference type="Gene3D" id="1.25.40.20">
    <property type="entry name" value="Ankyrin repeat-containing domain"/>
    <property type="match status" value="2"/>
</dbReference>
<evidence type="ECO:0000256" key="2">
    <source>
        <dbReference type="ARBA" id="ARBA00023043"/>
    </source>
</evidence>
<dbReference type="SMART" id="SM00248">
    <property type="entry name" value="ANK"/>
    <property type="match status" value="4"/>
</dbReference>
<reference evidence="5" key="1">
    <citation type="submission" date="2020-01" db="EMBL/GenBank/DDBJ databases">
        <title>Identification and distribution of gene clusters putatively required for synthesis of sphingolipid metabolism inhibitors in phylogenetically diverse species of the filamentous fungus Fusarium.</title>
        <authorList>
            <person name="Kim H.-S."/>
            <person name="Busman M."/>
            <person name="Brown D.W."/>
            <person name="Divon H."/>
            <person name="Uhlig S."/>
            <person name="Proctor R.H."/>
        </authorList>
    </citation>
    <scope>NUCLEOTIDE SEQUENCE</scope>
    <source>
        <strain evidence="5">NRRL 53441</strain>
    </source>
</reference>
<dbReference type="InterPro" id="IPR036770">
    <property type="entry name" value="Ankyrin_rpt-contain_sf"/>
</dbReference>
<evidence type="ECO:0000256" key="3">
    <source>
        <dbReference type="PROSITE-ProRule" id="PRU00023"/>
    </source>
</evidence>
<feature type="repeat" description="ANK" evidence="3">
    <location>
        <begin position="180"/>
        <end position="212"/>
    </location>
</feature>
<comment type="caution">
    <text evidence="5">The sequence shown here is derived from an EMBL/GenBank/DDBJ whole genome shotgun (WGS) entry which is preliminary data.</text>
</comment>
<dbReference type="PROSITE" id="PS50088">
    <property type="entry name" value="ANK_REPEAT"/>
    <property type="match status" value="3"/>
</dbReference>
<dbReference type="OrthoDB" id="4765978at2759"/>
<gene>
    <name evidence="5" type="ORF">F53441_12244</name>
</gene>
<feature type="repeat" description="ANK" evidence="3">
    <location>
        <begin position="357"/>
        <end position="394"/>
    </location>
</feature>
<keyword evidence="1" id="KW-0677">Repeat</keyword>
<dbReference type="Pfam" id="PF12796">
    <property type="entry name" value="Ank_2"/>
    <property type="match status" value="2"/>
</dbReference>
<dbReference type="AlphaFoldDB" id="A0A8H4K0N2"/>
<sequence length="475" mass="52356">MEAGTASDVEIEIEILEAAIFKAAGEDDDGHELYDPVYYKPGTGDARLPVVPTVSNSKVAVNLTSLGQTPYCLPIYFKGLTSPKDVRIRIEPKTGNRTFAAREVLRRITTRSHPSPVSWAVRHSWLPVLKRTGEWLGPQGLAGRTTLSWAAVNGNIDVIKHLQTAQGEIFQQSLERKDEKGRTPLSLAAGNGREDVVRLLVGAGADIRSEDNQQISPLIWASMNHCPRMEAERKTTNCDTNENSGEMPWSQATRQESPSDMPNYGVVAYLMEQWRNLNPPHPYWELKHLHQASRCGLADAVKTLLSLQVTAVDGVIPSTGTEKNKTALCIAAERGHCETVESLLTYKADVNYSIPKFGDTPLLLAMNGEVNEVLKAAVVDVLLEKGANPFAKNANEETAEYLAVKKGLQSVATRVLQRSKEGTSAERADQLDKGVDKQFSATVVTFKNNGDNWSDWFRRQPSLISLGTLVTQLRR</sequence>
<keyword evidence="2 3" id="KW-0040">ANK repeat</keyword>
<feature type="region of interest" description="Disordered" evidence="4">
    <location>
        <begin position="233"/>
        <end position="259"/>
    </location>
</feature>
<dbReference type="EMBL" id="JAADJG010000650">
    <property type="protein sequence ID" value="KAF4440623.1"/>
    <property type="molecule type" value="Genomic_DNA"/>
</dbReference>
<feature type="repeat" description="ANK" evidence="3">
    <location>
        <begin position="323"/>
        <end position="351"/>
    </location>
</feature>